<evidence type="ECO:0000256" key="1">
    <source>
        <dbReference type="ARBA" id="ARBA00022630"/>
    </source>
</evidence>
<evidence type="ECO:0000313" key="5">
    <source>
        <dbReference type="Proteomes" id="UP000473648"/>
    </source>
</evidence>
<evidence type="ECO:0000259" key="3">
    <source>
        <dbReference type="Pfam" id="PF03358"/>
    </source>
</evidence>
<dbReference type="GO" id="GO:0016491">
    <property type="term" value="F:oxidoreductase activity"/>
    <property type="evidence" value="ECO:0007669"/>
    <property type="project" value="InterPro"/>
</dbReference>
<name>A0A6L5GTG8_9FIRM</name>
<dbReference type="Proteomes" id="UP000473648">
    <property type="component" value="Unassembled WGS sequence"/>
</dbReference>
<dbReference type="SUPFAM" id="SSF52218">
    <property type="entry name" value="Flavoproteins"/>
    <property type="match status" value="1"/>
</dbReference>
<sequence length="185" mass="20378">MTKSRNIVVIAASLRRGNSERLGDAFIEGARAAGHHVEKISLQTKKIRYCTGCEACAVTGLCVFSDDAPDIAEKIMNADAVVFALPVYFGSIPGQLKTLFDRMTPYFRKPYRFRKVVVLACADQDRRDMFTGVKQSVESWLYAFSKAKLTDTLFVGGVNHAGDIEGHPALKQAEALGKNLYSIQP</sequence>
<dbReference type="InterPro" id="IPR029039">
    <property type="entry name" value="Flavoprotein-like_sf"/>
</dbReference>
<organism evidence="4 5">
    <name type="scientific">Candidatus Pseudoramibacter fermentans</name>
    <dbReference type="NCBI Taxonomy" id="2594427"/>
    <lineage>
        <taxon>Bacteria</taxon>
        <taxon>Bacillati</taxon>
        <taxon>Bacillota</taxon>
        <taxon>Clostridia</taxon>
        <taxon>Eubacteriales</taxon>
        <taxon>Eubacteriaceae</taxon>
        <taxon>Pseudoramibacter</taxon>
    </lineage>
</organism>
<dbReference type="Gene3D" id="3.40.50.360">
    <property type="match status" value="1"/>
</dbReference>
<keyword evidence="2" id="KW-0288">FMN</keyword>
<feature type="domain" description="NADPH-dependent FMN reductase-like" evidence="3">
    <location>
        <begin position="6"/>
        <end position="122"/>
    </location>
</feature>
<dbReference type="Pfam" id="PF03358">
    <property type="entry name" value="FMN_red"/>
    <property type="match status" value="1"/>
</dbReference>
<comment type="caution">
    <text evidence="4">The sequence shown here is derived from an EMBL/GenBank/DDBJ whole genome shotgun (WGS) entry which is preliminary data.</text>
</comment>
<dbReference type="PANTHER" id="PTHR43278:SF2">
    <property type="entry name" value="IRON-SULFUR FLAVOPROTEIN"/>
    <property type="match status" value="1"/>
</dbReference>
<dbReference type="PANTHER" id="PTHR43278">
    <property type="entry name" value="NAD(P)H-DEPENDENT FMN-CONTAINING OXIDOREDUCTASE YWQN-RELATED"/>
    <property type="match status" value="1"/>
</dbReference>
<reference evidence="4" key="1">
    <citation type="journal article" date="2020" name="Appl. Environ. Microbiol.">
        <title>Medium-Chain Fatty Acid Synthesis by 'Candidatus Weimeria bifida' gen. nov., sp. nov., and 'Candidatus Pseudoramibacter fermentans' sp. nov.</title>
        <authorList>
            <person name="Scarborough M.J."/>
            <person name="Myers K.S."/>
            <person name="Donohue T.J."/>
            <person name="Noguera D.R."/>
        </authorList>
    </citation>
    <scope>NUCLEOTIDE SEQUENCE</scope>
    <source>
        <strain evidence="4">EUB1.1</strain>
    </source>
</reference>
<accession>A0A6L5GTG8</accession>
<dbReference type="InterPro" id="IPR005025">
    <property type="entry name" value="FMN_Rdtase-like_dom"/>
</dbReference>
<evidence type="ECO:0000313" key="4">
    <source>
        <dbReference type="EMBL" id="MQM73497.1"/>
    </source>
</evidence>
<dbReference type="EMBL" id="VOGB01000005">
    <property type="protein sequence ID" value="MQM73497.1"/>
    <property type="molecule type" value="Genomic_DNA"/>
</dbReference>
<keyword evidence="5" id="KW-1185">Reference proteome</keyword>
<evidence type="ECO:0000256" key="2">
    <source>
        <dbReference type="ARBA" id="ARBA00022643"/>
    </source>
</evidence>
<dbReference type="AlphaFoldDB" id="A0A6L5GTG8"/>
<gene>
    <name evidence="4" type="ORF">FRC53_08820</name>
</gene>
<protein>
    <submittedName>
        <fullName evidence="4">Flavodoxin family protein</fullName>
    </submittedName>
</protein>
<dbReference type="InterPro" id="IPR051796">
    <property type="entry name" value="ISF_SsuE-like"/>
</dbReference>
<proteinExistence type="predicted"/>
<keyword evidence="1" id="KW-0285">Flavoprotein</keyword>